<keyword evidence="3 5" id="KW-0687">Ribonucleoprotein</keyword>
<evidence type="ECO:0000256" key="3">
    <source>
        <dbReference type="ARBA" id="ARBA00023274"/>
    </source>
</evidence>
<name>A0A1F6CDI3_9BACT</name>
<accession>A0A1F6CDI3</accession>
<organism evidence="7 8">
    <name type="scientific">Candidatus Kaiserbacteria bacterium RIFCSPHIGHO2_01_FULL_49_13</name>
    <dbReference type="NCBI Taxonomy" id="1798477"/>
    <lineage>
        <taxon>Bacteria</taxon>
        <taxon>Candidatus Kaiseribacteriota</taxon>
    </lineage>
</organism>
<dbReference type="SUPFAM" id="SSF52166">
    <property type="entry name" value="Ribosomal protein L4"/>
    <property type="match status" value="1"/>
</dbReference>
<feature type="region of interest" description="Disordered" evidence="6">
    <location>
        <begin position="54"/>
        <end position="77"/>
    </location>
</feature>
<dbReference type="PANTHER" id="PTHR10746:SF6">
    <property type="entry name" value="LARGE RIBOSOMAL SUBUNIT PROTEIN UL4M"/>
    <property type="match status" value="1"/>
</dbReference>
<dbReference type="Proteomes" id="UP000178344">
    <property type="component" value="Unassembled WGS sequence"/>
</dbReference>
<dbReference type="InterPro" id="IPR023574">
    <property type="entry name" value="Ribosomal_uL4_dom_sf"/>
</dbReference>
<evidence type="ECO:0000313" key="8">
    <source>
        <dbReference type="Proteomes" id="UP000178344"/>
    </source>
</evidence>
<reference evidence="7 8" key="1">
    <citation type="journal article" date="2016" name="Nat. Commun.">
        <title>Thousands of microbial genomes shed light on interconnected biogeochemical processes in an aquifer system.</title>
        <authorList>
            <person name="Anantharaman K."/>
            <person name="Brown C.T."/>
            <person name="Hug L.A."/>
            <person name="Sharon I."/>
            <person name="Castelle C.J."/>
            <person name="Probst A.J."/>
            <person name="Thomas B.C."/>
            <person name="Singh A."/>
            <person name="Wilkins M.J."/>
            <person name="Karaoz U."/>
            <person name="Brodie E.L."/>
            <person name="Williams K.H."/>
            <person name="Hubbard S.S."/>
            <person name="Banfield J.F."/>
        </authorList>
    </citation>
    <scope>NUCLEOTIDE SEQUENCE [LARGE SCALE GENOMIC DNA]</scope>
</reference>
<dbReference type="InterPro" id="IPR013005">
    <property type="entry name" value="Ribosomal_uL4-like"/>
</dbReference>
<keyword evidence="2 5" id="KW-0689">Ribosomal protein</keyword>
<dbReference type="GO" id="GO:0005840">
    <property type="term" value="C:ribosome"/>
    <property type="evidence" value="ECO:0007669"/>
    <property type="project" value="UniProtKB-KW"/>
</dbReference>
<proteinExistence type="inferred from homology"/>
<evidence type="ECO:0000256" key="1">
    <source>
        <dbReference type="ARBA" id="ARBA00010528"/>
    </source>
</evidence>
<evidence type="ECO:0000313" key="7">
    <source>
        <dbReference type="EMBL" id="OGG47239.1"/>
    </source>
</evidence>
<comment type="similarity">
    <text evidence="1 5">Belongs to the universal ribosomal protein uL4 family.</text>
</comment>
<evidence type="ECO:0000256" key="5">
    <source>
        <dbReference type="HAMAP-Rule" id="MF_01328"/>
    </source>
</evidence>
<gene>
    <name evidence="5" type="primary">rplD</name>
    <name evidence="7" type="ORF">A2671_02505</name>
</gene>
<dbReference type="GO" id="GO:0006412">
    <property type="term" value="P:translation"/>
    <property type="evidence" value="ECO:0007669"/>
    <property type="project" value="UniProtKB-UniRule"/>
</dbReference>
<dbReference type="PANTHER" id="PTHR10746">
    <property type="entry name" value="50S RIBOSOMAL PROTEIN L4"/>
    <property type="match status" value="1"/>
</dbReference>
<dbReference type="InterPro" id="IPR002136">
    <property type="entry name" value="Ribosomal_uL4"/>
</dbReference>
<comment type="function">
    <text evidence="5">Forms part of the polypeptide exit tunnel.</text>
</comment>
<dbReference type="AlphaFoldDB" id="A0A1F6CDI3"/>
<protein>
    <recommendedName>
        <fullName evidence="4 5">Large ribosomal subunit protein uL4</fullName>
    </recommendedName>
</protein>
<comment type="subunit">
    <text evidence="5">Part of the 50S ribosomal subunit.</text>
</comment>
<comment type="caution">
    <text evidence="7">The sequence shown here is derived from an EMBL/GenBank/DDBJ whole genome shotgun (WGS) entry which is preliminary data.</text>
</comment>
<dbReference type="EMBL" id="MFKQ01000022">
    <property type="protein sequence ID" value="OGG47239.1"/>
    <property type="molecule type" value="Genomic_DNA"/>
</dbReference>
<sequence length="227" mass="24758">MEATVFSQEGKKAGSIALPERVFGARWNPDLVHQVVVAMQANARIPFAHTKNRCEVRGGGKKPWQQKGTGRARHGSIRSPLWRKGGVTFGPRSDTVFAKGLPKNMRIRALFSVLSRKFKDGEILFVDKLSFDAPKAAEAKKTMLTLAGIDGFGKIGTKKKNTLLVALPSRNDAVEKSFRNFGNVTVDETRNLNPVAVLGHSYLAIVAPSESIEVLAKRAAHNAANKN</sequence>
<dbReference type="GO" id="GO:0003735">
    <property type="term" value="F:structural constituent of ribosome"/>
    <property type="evidence" value="ECO:0007669"/>
    <property type="project" value="InterPro"/>
</dbReference>
<dbReference type="Pfam" id="PF00573">
    <property type="entry name" value="Ribosomal_L4"/>
    <property type="match status" value="1"/>
</dbReference>
<dbReference type="GO" id="GO:0019843">
    <property type="term" value="F:rRNA binding"/>
    <property type="evidence" value="ECO:0007669"/>
    <property type="project" value="UniProtKB-UniRule"/>
</dbReference>
<evidence type="ECO:0000256" key="4">
    <source>
        <dbReference type="ARBA" id="ARBA00035244"/>
    </source>
</evidence>
<dbReference type="HAMAP" id="MF_01328_B">
    <property type="entry name" value="Ribosomal_uL4_B"/>
    <property type="match status" value="1"/>
</dbReference>
<keyword evidence="5" id="KW-0694">RNA-binding</keyword>
<keyword evidence="5" id="KW-0699">rRNA-binding</keyword>
<dbReference type="GO" id="GO:1990904">
    <property type="term" value="C:ribonucleoprotein complex"/>
    <property type="evidence" value="ECO:0007669"/>
    <property type="project" value="UniProtKB-KW"/>
</dbReference>
<evidence type="ECO:0000256" key="6">
    <source>
        <dbReference type="SAM" id="MobiDB-lite"/>
    </source>
</evidence>
<dbReference type="Gene3D" id="3.40.1370.10">
    <property type="match status" value="1"/>
</dbReference>
<dbReference type="NCBIfam" id="TIGR03953">
    <property type="entry name" value="rplD_bact"/>
    <property type="match status" value="1"/>
</dbReference>
<comment type="function">
    <text evidence="5">One of the primary rRNA binding proteins, this protein initially binds near the 5'-end of the 23S rRNA. It is important during the early stages of 50S assembly. It makes multiple contacts with different domains of the 23S rRNA in the assembled 50S subunit and ribosome.</text>
</comment>
<evidence type="ECO:0000256" key="2">
    <source>
        <dbReference type="ARBA" id="ARBA00022980"/>
    </source>
</evidence>